<dbReference type="Proteomes" id="UP000306319">
    <property type="component" value="Unassembled WGS sequence"/>
</dbReference>
<accession>A0AC61RM53</accession>
<evidence type="ECO:0000313" key="1">
    <source>
        <dbReference type="EMBL" id="TGY80828.1"/>
    </source>
</evidence>
<comment type="caution">
    <text evidence="1">The sequence shown here is derived from an EMBL/GenBank/DDBJ whole genome shotgun (WGS) entry which is preliminary data.</text>
</comment>
<evidence type="ECO:0000313" key="2">
    <source>
        <dbReference type="Proteomes" id="UP000306319"/>
    </source>
</evidence>
<proteinExistence type="predicted"/>
<reference evidence="1" key="1">
    <citation type="submission" date="2019-04" db="EMBL/GenBank/DDBJ databases">
        <title>Microbes associate with the intestines of laboratory mice.</title>
        <authorList>
            <person name="Navarre W."/>
            <person name="Wong E."/>
            <person name="Huang K."/>
            <person name="Tropini C."/>
            <person name="Ng K."/>
            <person name="Yu B."/>
        </authorList>
    </citation>
    <scope>NUCLEOTIDE SEQUENCE</scope>
    <source>
        <strain evidence="1">NM04_E33</strain>
    </source>
</reference>
<dbReference type="EMBL" id="SRYB01000001">
    <property type="protein sequence ID" value="TGY80828.1"/>
    <property type="molecule type" value="Genomic_DNA"/>
</dbReference>
<protein>
    <submittedName>
        <fullName evidence="1">Fimbrillin family protein</fullName>
    </submittedName>
</protein>
<gene>
    <name evidence="1" type="ORF">E5331_00175</name>
</gene>
<name>A0AC61RM53_9BACT</name>
<sequence length="306" mass="33493">MKIYYLFTLLSFMGLCAAGCSQSNGNEPAPTPDPNPEPPAKKLEIKISASVKSTKATDFGFENGDKIGLYVVNYSGTTPGSLSASGNQVDNMCFTYSGTWTPTSPVYWQDNKTHADFYLYYPYRSSIADINNLVVEAHADQSMEANYKASDFMIGSTKDVAPSESAVSIAATHLFSRINIKVEAGNGFTEESLKTEDMTVRINGLKNIANVNLVSGEIQPTGESETIIPYKYGEYYRAIVIPQSVEYGNLITIGVGGKKYNFTKEFRFESNKEHNFTITVNKTSNGINVNIDPWENDGTDNGGSAE</sequence>
<keyword evidence="2" id="KW-1185">Reference proteome</keyword>
<organism evidence="1 2">
    <name type="scientific">Lepagella muris</name>
    <dbReference type="NCBI Taxonomy" id="3032870"/>
    <lineage>
        <taxon>Bacteria</taxon>
        <taxon>Pseudomonadati</taxon>
        <taxon>Bacteroidota</taxon>
        <taxon>Bacteroidia</taxon>
        <taxon>Bacteroidales</taxon>
        <taxon>Muribaculaceae</taxon>
        <taxon>Lepagella</taxon>
    </lineage>
</organism>